<evidence type="ECO:0000313" key="2">
    <source>
        <dbReference type="EMBL" id="KAJ8914454.1"/>
    </source>
</evidence>
<evidence type="ECO:0000313" key="3">
    <source>
        <dbReference type="Proteomes" id="UP001159042"/>
    </source>
</evidence>
<dbReference type="InterPro" id="IPR002156">
    <property type="entry name" value="RNaseH_domain"/>
</dbReference>
<dbReference type="GO" id="GO:0004523">
    <property type="term" value="F:RNA-DNA hybrid ribonuclease activity"/>
    <property type="evidence" value="ECO:0007669"/>
    <property type="project" value="InterPro"/>
</dbReference>
<comment type="caution">
    <text evidence="2">The sequence shown here is derived from an EMBL/GenBank/DDBJ whole genome shotgun (WGS) entry which is preliminary data.</text>
</comment>
<keyword evidence="3" id="KW-1185">Reference proteome</keyword>
<proteinExistence type="predicted"/>
<evidence type="ECO:0000259" key="1">
    <source>
        <dbReference type="PROSITE" id="PS50879"/>
    </source>
</evidence>
<dbReference type="Gene3D" id="3.30.420.10">
    <property type="entry name" value="Ribonuclease H-like superfamily/Ribonuclease H"/>
    <property type="match status" value="1"/>
</dbReference>
<dbReference type="Pfam" id="PF00075">
    <property type="entry name" value="RNase_H"/>
    <property type="match status" value="1"/>
</dbReference>
<gene>
    <name evidence="2" type="ORF">NQ315_011395</name>
</gene>
<dbReference type="PROSITE" id="PS50879">
    <property type="entry name" value="RNASE_H_1"/>
    <property type="match status" value="1"/>
</dbReference>
<feature type="domain" description="RNase H type-1" evidence="1">
    <location>
        <begin position="53"/>
        <end position="183"/>
    </location>
</feature>
<dbReference type="CDD" id="cd09276">
    <property type="entry name" value="Rnase_HI_RT_non_LTR"/>
    <property type="match status" value="1"/>
</dbReference>
<sequence length="209" mass="22806">MRTAPTEALEALLSLPRLHIEVEAGAMRSSYSVKQWGQWRGREDSNQDPDALVSHGLVWFTNGSKTLEGTGVGVRGMRPRVARSFPLGKHTSVFQAEVFAILACVSENLKLGYSNQHIQIRTDSQAALHALKSLRIISQVVLECTNSLAALCQRNKVRLVWVSGHSGVAGNEEADALARKGSSDTFTRPEPAIGLHRQLDQKKMPGGLV</sequence>
<organism evidence="2 3">
    <name type="scientific">Exocentrus adspersus</name>
    <dbReference type="NCBI Taxonomy" id="1586481"/>
    <lineage>
        <taxon>Eukaryota</taxon>
        <taxon>Metazoa</taxon>
        <taxon>Ecdysozoa</taxon>
        <taxon>Arthropoda</taxon>
        <taxon>Hexapoda</taxon>
        <taxon>Insecta</taxon>
        <taxon>Pterygota</taxon>
        <taxon>Neoptera</taxon>
        <taxon>Endopterygota</taxon>
        <taxon>Coleoptera</taxon>
        <taxon>Polyphaga</taxon>
        <taxon>Cucujiformia</taxon>
        <taxon>Chrysomeloidea</taxon>
        <taxon>Cerambycidae</taxon>
        <taxon>Lamiinae</taxon>
        <taxon>Acanthocinini</taxon>
        <taxon>Exocentrus</taxon>
    </lineage>
</organism>
<accession>A0AAV8VJS7</accession>
<dbReference type="AlphaFoldDB" id="A0AAV8VJS7"/>
<dbReference type="InterPro" id="IPR036397">
    <property type="entry name" value="RNaseH_sf"/>
</dbReference>
<dbReference type="InterPro" id="IPR012337">
    <property type="entry name" value="RNaseH-like_sf"/>
</dbReference>
<dbReference type="GO" id="GO:0003676">
    <property type="term" value="F:nucleic acid binding"/>
    <property type="evidence" value="ECO:0007669"/>
    <property type="project" value="InterPro"/>
</dbReference>
<dbReference type="EMBL" id="JANEYG010000071">
    <property type="protein sequence ID" value="KAJ8914454.1"/>
    <property type="molecule type" value="Genomic_DNA"/>
</dbReference>
<reference evidence="2 3" key="1">
    <citation type="journal article" date="2023" name="Insect Mol. Biol.">
        <title>Genome sequencing provides insights into the evolution of gene families encoding plant cell wall-degrading enzymes in longhorned beetles.</title>
        <authorList>
            <person name="Shin N.R."/>
            <person name="Okamura Y."/>
            <person name="Kirsch R."/>
            <person name="Pauchet Y."/>
        </authorList>
    </citation>
    <scope>NUCLEOTIDE SEQUENCE [LARGE SCALE GENOMIC DNA]</scope>
    <source>
        <strain evidence="2">EAD_L_NR</strain>
    </source>
</reference>
<dbReference type="SUPFAM" id="SSF53098">
    <property type="entry name" value="Ribonuclease H-like"/>
    <property type="match status" value="1"/>
</dbReference>
<protein>
    <recommendedName>
        <fullName evidence="1">RNase H type-1 domain-containing protein</fullName>
    </recommendedName>
</protein>
<name>A0AAV8VJS7_9CUCU</name>
<dbReference type="Proteomes" id="UP001159042">
    <property type="component" value="Unassembled WGS sequence"/>
</dbReference>